<keyword evidence="1" id="KW-0472">Membrane</keyword>
<sequence length="111" mass="12236">MSTLRYAVVFLAIVSLTIAIKCYIGATANKEKPKNSLDCPMSRYCMKKAVKADKDTLNYYDCATSECTKNECTTYANKVTTCCCNKDLCNVSPKLSSLFAIIPIALARLII</sequence>
<accession>A0A0B1S4J6</accession>
<proteinExistence type="predicted"/>
<keyword evidence="3" id="KW-1185">Reference proteome</keyword>
<dbReference type="PANTHER" id="PTHR34721">
    <property type="entry name" value="PROTEIN CBG09734"/>
    <property type="match status" value="1"/>
</dbReference>
<dbReference type="PANTHER" id="PTHR34721:SF2">
    <property type="entry name" value="UPAR_LY6 DOMAIN-CONTAINING PROTEIN"/>
    <property type="match status" value="1"/>
</dbReference>
<keyword evidence="1" id="KW-0812">Transmembrane</keyword>
<reference evidence="2 3" key="1">
    <citation type="submission" date="2014-03" db="EMBL/GenBank/DDBJ databases">
        <title>Draft genome of the hookworm Oesophagostomum dentatum.</title>
        <authorList>
            <person name="Mitreva M."/>
        </authorList>
    </citation>
    <scope>NUCLEOTIDE SEQUENCE [LARGE SCALE GENOMIC DNA]</scope>
    <source>
        <strain evidence="2 3">OD-Hann</strain>
    </source>
</reference>
<dbReference type="OrthoDB" id="5866529at2759"/>
<evidence type="ECO:0000313" key="2">
    <source>
        <dbReference type="EMBL" id="KHJ80268.1"/>
    </source>
</evidence>
<dbReference type="InterPro" id="IPR045860">
    <property type="entry name" value="Snake_toxin-like_sf"/>
</dbReference>
<evidence type="ECO:0000256" key="1">
    <source>
        <dbReference type="SAM" id="Phobius"/>
    </source>
</evidence>
<dbReference type="SUPFAM" id="SSF57302">
    <property type="entry name" value="Snake toxin-like"/>
    <property type="match status" value="1"/>
</dbReference>
<dbReference type="AlphaFoldDB" id="A0A0B1S4J6"/>
<dbReference type="Proteomes" id="UP000053660">
    <property type="component" value="Unassembled WGS sequence"/>
</dbReference>
<name>A0A0B1S4J6_OESDE</name>
<evidence type="ECO:0000313" key="3">
    <source>
        <dbReference type="Proteomes" id="UP000053660"/>
    </source>
</evidence>
<feature type="transmembrane region" description="Helical" evidence="1">
    <location>
        <begin position="6"/>
        <end position="24"/>
    </location>
</feature>
<organism evidence="2 3">
    <name type="scientific">Oesophagostomum dentatum</name>
    <name type="common">Nodular worm</name>
    <dbReference type="NCBI Taxonomy" id="61180"/>
    <lineage>
        <taxon>Eukaryota</taxon>
        <taxon>Metazoa</taxon>
        <taxon>Ecdysozoa</taxon>
        <taxon>Nematoda</taxon>
        <taxon>Chromadorea</taxon>
        <taxon>Rhabditida</taxon>
        <taxon>Rhabditina</taxon>
        <taxon>Rhabditomorpha</taxon>
        <taxon>Strongyloidea</taxon>
        <taxon>Strongylidae</taxon>
        <taxon>Oesophagostomum</taxon>
    </lineage>
</organism>
<gene>
    <name evidence="2" type="ORF">OESDEN_20059</name>
</gene>
<protein>
    <submittedName>
        <fullName evidence="2">ET module</fullName>
    </submittedName>
</protein>
<dbReference type="EMBL" id="KN601254">
    <property type="protein sequence ID" value="KHJ80268.1"/>
    <property type="molecule type" value="Genomic_DNA"/>
</dbReference>
<keyword evidence="1" id="KW-1133">Transmembrane helix</keyword>